<reference evidence="4" key="1">
    <citation type="journal article" date="2022" name="Proc. Natl. Acad. Sci. U.S.A.">
        <title>Life cycle and functional genomics of the unicellular red alga Galdieria for elucidating algal and plant evolution and industrial use.</title>
        <authorList>
            <person name="Hirooka S."/>
            <person name="Itabashi T."/>
            <person name="Ichinose T.M."/>
            <person name="Onuma R."/>
            <person name="Fujiwara T."/>
            <person name="Yamashita S."/>
            <person name="Jong L.W."/>
            <person name="Tomita R."/>
            <person name="Iwane A.H."/>
            <person name="Miyagishima S.Y."/>
        </authorList>
    </citation>
    <scope>NUCLEOTIDE SEQUENCE</scope>
    <source>
        <strain evidence="4">NBRC 102759</strain>
    </source>
</reference>
<dbReference type="InterPro" id="IPR055428">
    <property type="entry name" value="TRAPPC13_C"/>
</dbReference>
<dbReference type="Pfam" id="PF23643">
    <property type="entry name" value="TRAPPC13_C"/>
    <property type="match status" value="1"/>
</dbReference>
<dbReference type="EMBL" id="BQMJ01000010">
    <property type="protein sequence ID" value="GJQ09663.1"/>
    <property type="molecule type" value="Genomic_DNA"/>
</dbReference>
<evidence type="ECO:0000256" key="1">
    <source>
        <dbReference type="ARBA" id="ARBA00010785"/>
    </source>
</evidence>
<evidence type="ECO:0000313" key="5">
    <source>
        <dbReference type="Proteomes" id="UP001061958"/>
    </source>
</evidence>
<accession>A0A9C7PS21</accession>
<reference evidence="4" key="2">
    <citation type="submission" date="2022-01" db="EMBL/GenBank/DDBJ databases">
        <authorList>
            <person name="Hirooka S."/>
            <person name="Miyagishima S.Y."/>
        </authorList>
    </citation>
    <scope>NUCLEOTIDE SEQUENCE</scope>
    <source>
        <strain evidence="4">NBRC 102759</strain>
    </source>
</reference>
<evidence type="ECO:0000313" key="4">
    <source>
        <dbReference type="EMBL" id="GJQ09663.1"/>
    </source>
</evidence>
<dbReference type="GO" id="GO:1990072">
    <property type="term" value="C:TRAPPIII protein complex"/>
    <property type="evidence" value="ECO:0007669"/>
    <property type="project" value="TreeGrafter"/>
</dbReference>
<gene>
    <name evidence="4" type="ORF">GpartN1_g1454.t1</name>
</gene>
<comment type="similarity">
    <text evidence="1">Belongs to the TRAPPC13 family.</text>
</comment>
<dbReference type="Pfam" id="PF06159">
    <property type="entry name" value="TRAPPC13_N"/>
    <property type="match status" value="1"/>
</dbReference>
<organism evidence="4 5">
    <name type="scientific">Galdieria partita</name>
    <dbReference type="NCBI Taxonomy" id="83374"/>
    <lineage>
        <taxon>Eukaryota</taxon>
        <taxon>Rhodophyta</taxon>
        <taxon>Bangiophyceae</taxon>
        <taxon>Galdieriales</taxon>
        <taxon>Galdieriaceae</taxon>
        <taxon>Galdieria</taxon>
    </lineage>
</organism>
<name>A0A9C7PS21_9RHOD</name>
<sequence length="462" mass="52148">MSDRRSSPLTSQNTNPSSTSKLLFRIIKTERPKPTFHLPIPLVGPLFDEQVSQECYTETAHEESTKSISPYTAEDNWFGITRNVTHTSNFSIYCGELIHLTLVLLNASSSDLGFVSVLVRLQTPEGSFCLLDTQSSPTSIFTTQASLEYKLQFTANVVGNYVLQCFAFYTDVDGQEHTISQSYRFTVHLCLNFISNIRLVEEETDWEFFASLHPSPVYIVDCFVYNVCQLPVYLHDVHYLLPYDNISERATKDEQKPSIIVKDLNIPSVDGEDKKGESLILNPGDCQTFTYLVYSAVEDPLRKRSSPRLKNTLGSIYASFTRFGGERVVLDPALILEEPKMSQVSMVTIEIVGVPSKILVECPFVATVKVVNRTSQSKKFYFQVRRDKVESIVPIGVSGRLLDTLQPNQNCKLNVQLIALEPGAHFLSGFRVVDVESRDYYEATSKEVLVHSILEENMEEVE</sequence>
<keyword evidence="5" id="KW-1185">Reference proteome</keyword>
<feature type="domain" description="Trafficking protein particle complex subunit 13 N-terminal" evidence="2">
    <location>
        <begin position="25"/>
        <end position="187"/>
    </location>
</feature>
<dbReference type="AlphaFoldDB" id="A0A9C7PS21"/>
<proteinExistence type="inferred from homology"/>
<comment type="caution">
    <text evidence="4">The sequence shown here is derived from an EMBL/GenBank/DDBJ whole genome shotgun (WGS) entry which is preliminary data.</text>
</comment>
<evidence type="ECO:0000259" key="3">
    <source>
        <dbReference type="Pfam" id="PF23643"/>
    </source>
</evidence>
<dbReference type="OrthoDB" id="10250284at2759"/>
<feature type="domain" description="Trafficking protein particle complex subunit 13 C-terminal" evidence="3">
    <location>
        <begin position="355"/>
        <end position="443"/>
    </location>
</feature>
<dbReference type="PANTHER" id="PTHR13134:SF3">
    <property type="entry name" value="TRAFFICKING PROTEIN PARTICLE COMPLEX SUBUNIT 13"/>
    <property type="match status" value="1"/>
</dbReference>
<evidence type="ECO:0000259" key="2">
    <source>
        <dbReference type="Pfam" id="PF06159"/>
    </source>
</evidence>
<protein>
    <submittedName>
        <fullName evidence="4">Uncharacterized protein</fullName>
    </submittedName>
</protein>
<dbReference type="InterPro" id="IPR055427">
    <property type="entry name" value="TRAPPC13_N"/>
</dbReference>
<dbReference type="InterPro" id="IPR010378">
    <property type="entry name" value="TRAPPC13"/>
</dbReference>
<dbReference type="PANTHER" id="PTHR13134">
    <property type="entry name" value="TRAFFICKING PROTEIN PARTICLE COMPLEX SUBUNIT 13"/>
    <property type="match status" value="1"/>
</dbReference>
<dbReference type="Proteomes" id="UP001061958">
    <property type="component" value="Unassembled WGS sequence"/>
</dbReference>